<dbReference type="Proteomes" id="UP000289738">
    <property type="component" value="Chromosome A10"/>
</dbReference>
<keyword evidence="1" id="KW-0812">Transmembrane</keyword>
<evidence type="ECO:0000313" key="2">
    <source>
        <dbReference type="EMBL" id="RYR32643.1"/>
    </source>
</evidence>
<proteinExistence type="predicted"/>
<dbReference type="EMBL" id="SDMP01000010">
    <property type="protein sequence ID" value="RYR32643.1"/>
    <property type="molecule type" value="Genomic_DNA"/>
</dbReference>
<organism evidence="2 3">
    <name type="scientific">Arachis hypogaea</name>
    <name type="common">Peanut</name>
    <dbReference type="NCBI Taxonomy" id="3818"/>
    <lineage>
        <taxon>Eukaryota</taxon>
        <taxon>Viridiplantae</taxon>
        <taxon>Streptophyta</taxon>
        <taxon>Embryophyta</taxon>
        <taxon>Tracheophyta</taxon>
        <taxon>Spermatophyta</taxon>
        <taxon>Magnoliopsida</taxon>
        <taxon>eudicotyledons</taxon>
        <taxon>Gunneridae</taxon>
        <taxon>Pentapetalae</taxon>
        <taxon>rosids</taxon>
        <taxon>fabids</taxon>
        <taxon>Fabales</taxon>
        <taxon>Fabaceae</taxon>
        <taxon>Papilionoideae</taxon>
        <taxon>50 kb inversion clade</taxon>
        <taxon>dalbergioids sensu lato</taxon>
        <taxon>Dalbergieae</taxon>
        <taxon>Pterocarpus clade</taxon>
        <taxon>Arachis</taxon>
    </lineage>
</organism>
<keyword evidence="1" id="KW-1133">Transmembrane helix</keyword>
<name>A0A445B1T6_ARAHY</name>
<keyword evidence="1" id="KW-0472">Membrane</keyword>
<comment type="caution">
    <text evidence="2">The sequence shown here is derived from an EMBL/GenBank/DDBJ whole genome shotgun (WGS) entry which is preliminary data.</text>
</comment>
<evidence type="ECO:0000256" key="1">
    <source>
        <dbReference type="SAM" id="Phobius"/>
    </source>
</evidence>
<sequence>MKQYNTNEMKSSGLALKQKLWRTELSNEACLLLLLVGVAAILQLSLFEERVAAVDLIGVEATLEVALLFSNLKEETGGFFLLTEGKIS</sequence>
<keyword evidence="3" id="KW-1185">Reference proteome</keyword>
<accession>A0A445B1T6</accession>
<gene>
    <name evidence="2" type="ORF">Ahy_A10g047178</name>
</gene>
<evidence type="ECO:0000313" key="3">
    <source>
        <dbReference type="Proteomes" id="UP000289738"/>
    </source>
</evidence>
<dbReference type="AlphaFoldDB" id="A0A445B1T6"/>
<protein>
    <submittedName>
        <fullName evidence="2">Uncharacterized protein</fullName>
    </submittedName>
</protein>
<reference evidence="2 3" key="1">
    <citation type="submission" date="2019-01" db="EMBL/GenBank/DDBJ databases">
        <title>Sequencing of cultivated peanut Arachis hypogaea provides insights into genome evolution and oil improvement.</title>
        <authorList>
            <person name="Chen X."/>
        </authorList>
    </citation>
    <scope>NUCLEOTIDE SEQUENCE [LARGE SCALE GENOMIC DNA]</scope>
    <source>
        <strain evidence="3">cv. Fuhuasheng</strain>
        <tissue evidence="2">Leaves</tissue>
    </source>
</reference>
<feature type="transmembrane region" description="Helical" evidence="1">
    <location>
        <begin position="29"/>
        <end position="47"/>
    </location>
</feature>